<evidence type="ECO:0000256" key="1">
    <source>
        <dbReference type="ARBA" id="ARBA00022491"/>
    </source>
</evidence>
<keyword evidence="9" id="KW-1185">Reference proteome</keyword>
<dbReference type="Pfam" id="PF02607">
    <property type="entry name" value="B12-binding_2"/>
    <property type="match status" value="1"/>
</dbReference>
<organism evidence="7 8">
    <name type="scientific">Flavobacterium resistens</name>
    <dbReference type="NCBI Taxonomy" id="443612"/>
    <lineage>
        <taxon>Bacteria</taxon>
        <taxon>Pseudomonadati</taxon>
        <taxon>Bacteroidota</taxon>
        <taxon>Flavobacteriia</taxon>
        <taxon>Flavobacteriales</taxon>
        <taxon>Flavobacteriaceae</taxon>
        <taxon>Flavobacterium</taxon>
    </lineage>
</organism>
<protein>
    <submittedName>
        <fullName evidence="7">B12 binding domain-containing protein</fullName>
    </submittedName>
    <submittedName>
        <fullName evidence="6">MerR family transcriptional regulator</fullName>
    </submittedName>
</protein>
<dbReference type="SUPFAM" id="SSF46955">
    <property type="entry name" value="Putative DNA-binding domain"/>
    <property type="match status" value="1"/>
</dbReference>
<evidence type="ECO:0000313" key="6">
    <source>
        <dbReference type="EMBL" id="MRX67675.1"/>
    </source>
</evidence>
<keyword evidence="4" id="KW-0804">Transcription</keyword>
<keyword evidence="3" id="KW-0238">DNA-binding</keyword>
<keyword evidence="2" id="KW-0805">Transcription regulation</keyword>
<evidence type="ECO:0000256" key="4">
    <source>
        <dbReference type="ARBA" id="ARBA00023163"/>
    </source>
</evidence>
<dbReference type="InterPro" id="IPR000551">
    <property type="entry name" value="MerR-type_HTH_dom"/>
</dbReference>
<evidence type="ECO:0000313" key="8">
    <source>
        <dbReference type="Proteomes" id="UP000317289"/>
    </source>
</evidence>
<dbReference type="GO" id="GO:0003700">
    <property type="term" value="F:DNA-binding transcription factor activity"/>
    <property type="evidence" value="ECO:0007669"/>
    <property type="project" value="InterPro"/>
</dbReference>
<dbReference type="PANTHER" id="PTHR30204">
    <property type="entry name" value="REDOX-CYCLING DRUG-SENSING TRANSCRIPTIONAL ACTIVATOR SOXR"/>
    <property type="match status" value="1"/>
</dbReference>
<accession>A0A521EKK4</accession>
<gene>
    <name evidence="6" type="ORF">GJU42_06850</name>
    <name evidence="7" type="ORF">SAMN06265349_10545</name>
</gene>
<dbReference type="Proteomes" id="UP000317289">
    <property type="component" value="Unassembled WGS sequence"/>
</dbReference>
<dbReference type="InterPro" id="IPR009061">
    <property type="entry name" value="DNA-bd_dom_put_sf"/>
</dbReference>
<dbReference type="CDD" id="cd01104">
    <property type="entry name" value="HTH_MlrA-CarA"/>
    <property type="match status" value="1"/>
</dbReference>
<keyword evidence="1" id="KW-0678">Repressor</keyword>
<evidence type="ECO:0000313" key="7">
    <source>
        <dbReference type="EMBL" id="SMO84433.1"/>
    </source>
</evidence>
<dbReference type="EMBL" id="WKKG01000003">
    <property type="protein sequence ID" value="MRX67675.1"/>
    <property type="molecule type" value="Genomic_DNA"/>
</dbReference>
<dbReference type="InterPro" id="IPR036594">
    <property type="entry name" value="Meth_synthase_dom"/>
</dbReference>
<name>A0A521EKK4_9FLAO</name>
<evidence type="ECO:0000256" key="3">
    <source>
        <dbReference type="ARBA" id="ARBA00023125"/>
    </source>
</evidence>
<dbReference type="Gene3D" id="1.10.1660.10">
    <property type="match status" value="1"/>
</dbReference>
<evidence type="ECO:0000313" key="9">
    <source>
        <dbReference type="Proteomes" id="UP000468990"/>
    </source>
</evidence>
<dbReference type="Pfam" id="PF13411">
    <property type="entry name" value="MerR_1"/>
    <property type="match status" value="1"/>
</dbReference>
<evidence type="ECO:0000256" key="2">
    <source>
        <dbReference type="ARBA" id="ARBA00023015"/>
    </source>
</evidence>
<dbReference type="Gene3D" id="1.10.1240.10">
    <property type="entry name" value="Methionine synthase domain"/>
    <property type="match status" value="1"/>
</dbReference>
<proteinExistence type="predicted"/>
<dbReference type="OrthoDB" id="9800334at2"/>
<dbReference type="PROSITE" id="PS50937">
    <property type="entry name" value="HTH_MERR_2"/>
    <property type="match status" value="1"/>
</dbReference>
<dbReference type="PANTHER" id="PTHR30204:SF69">
    <property type="entry name" value="MERR-FAMILY TRANSCRIPTIONAL REGULATOR"/>
    <property type="match status" value="1"/>
</dbReference>
<dbReference type="Proteomes" id="UP000468990">
    <property type="component" value="Unassembled WGS sequence"/>
</dbReference>
<dbReference type="GO" id="GO:0003677">
    <property type="term" value="F:DNA binding"/>
    <property type="evidence" value="ECO:0007669"/>
    <property type="project" value="UniProtKB-KW"/>
</dbReference>
<dbReference type="SMART" id="SM00422">
    <property type="entry name" value="HTH_MERR"/>
    <property type="match status" value="1"/>
</dbReference>
<dbReference type="EMBL" id="FXTA01000005">
    <property type="protein sequence ID" value="SMO84433.1"/>
    <property type="molecule type" value="Genomic_DNA"/>
</dbReference>
<evidence type="ECO:0000259" key="5">
    <source>
        <dbReference type="PROSITE" id="PS50937"/>
    </source>
</evidence>
<dbReference type="InterPro" id="IPR003759">
    <property type="entry name" value="Cbl-bd_cap"/>
</dbReference>
<dbReference type="RefSeq" id="WP_142451766.1">
    <property type="nucleotide sequence ID" value="NZ_FXTA01000005.1"/>
</dbReference>
<reference evidence="6 9" key="2">
    <citation type="submission" date="2019-11" db="EMBL/GenBank/DDBJ databases">
        <title>Flavobacterium resistens genome.</title>
        <authorList>
            <person name="Wilson V.M."/>
            <person name="Newman J.D."/>
        </authorList>
    </citation>
    <scope>NUCLEOTIDE SEQUENCE [LARGE SCALE GENOMIC DNA]</scope>
    <source>
        <strain evidence="6 9">DSM 19382</strain>
    </source>
</reference>
<reference evidence="7 8" key="1">
    <citation type="submission" date="2017-05" db="EMBL/GenBank/DDBJ databases">
        <authorList>
            <person name="Varghese N."/>
            <person name="Submissions S."/>
        </authorList>
    </citation>
    <scope>NUCLEOTIDE SEQUENCE [LARGE SCALE GENOMIC DNA]</scope>
    <source>
        <strain evidence="7 8">DSM 19382</strain>
    </source>
</reference>
<sequence>MVNNIKTVFSIKDLENLSGIKAHTIRIWEKRYNILEPMRTDTNIRLYNLQNLQKLLNITLLHEYGYKISKIATYPEEKIPQLVREIISKKNSQNYAITSFKMAMMNFDQELFFNTFDWLISEKSFKEVFKEHFLPLLKELGLLWQSETITPANEHFMSHLIKQKILIYTESLQILKPTKTDRIFVLSLPLNEIHQIGLLYLQYEILSKGYKTIYLGESMPIENLQDLTRHFENITFVSFMTVQPDRAVINQYVKSMGQKLLLKNNEIWLMGNMVEHIDQSNLHERIRIFDSMEETIEEIQ</sequence>
<dbReference type="AlphaFoldDB" id="A0A521EKK4"/>
<dbReference type="InterPro" id="IPR047057">
    <property type="entry name" value="MerR_fam"/>
</dbReference>
<feature type="domain" description="HTH merR-type" evidence="5">
    <location>
        <begin position="8"/>
        <end position="77"/>
    </location>
</feature>
<dbReference type="Gene3D" id="3.40.50.280">
    <property type="entry name" value="Cobalamin-binding domain"/>
    <property type="match status" value="1"/>
</dbReference>